<dbReference type="PROSITE" id="PS00636">
    <property type="entry name" value="DNAJ_1"/>
    <property type="match status" value="1"/>
</dbReference>
<dbReference type="CDD" id="cd06257">
    <property type="entry name" value="DnaJ"/>
    <property type="match status" value="1"/>
</dbReference>
<organism evidence="1 2">
    <name type="scientific">Bradymonas sediminis</name>
    <dbReference type="NCBI Taxonomy" id="1548548"/>
    <lineage>
        <taxon>Bacteria</taxon>
        <taxon>Deltaproteobacteria</taxon>
        <taxon>Bradymonadales</taxon>
        <taxon>Bradymonadaceae</taxon>
        <taxon>Bradymonas</taxon>
    </lineage>
</organism>
<dbReference type="EMBL" id="CP030032">
    <property type="protein sequence ID" value="AWV90297.1"/>
    <property type="molecule type" value="Genomic_DNA"/>
</dbReference>
<dbReference type="SMART" id="SM00271">
    <property type="entry name" value="DnaJ"/>
    <property type="match status" value="1"/>
</dbReference>
<dbReference type="Pfam" id="PF00226">
    <property type="entry name" value="DnaJ"/>
    <property type="match status" value="1"/>
</dbReference>
<proteinExistence type="predicted"/>
<sequence>MKQILIACGDVDLLRRIVSDLPPGAFKPIATRTGAGIAEKVAGRNLALAIVHEELADQYAAELCAQLRQQPDGPPILWLSSNTAPASGPFDRALKYPVPGPVFRNAVKQLVAPSQSTQDMEKWRLFYNELNARIELGESQSYFQILGLSAEAPHHQLVRAYDLLSQRYHPDRYRQFRDKKWGKAIHEKTTALYKLMTEAYQVLGDRKRRAAYERALADGKLRLDTTETSASERAPKSVIDLGTTTHSKKFLRLAQNDIAGKNLPSALQNLKFALSMEPNNAAIAQKIAQIQQAMNA</sequence>
<evidence type="ECO:0000313" key="1">
    <source>
        <dbReference type="EMBL" id="AWV90297.1"/>
    </source>
</evidence>
<dbReference type="InterPro" id="IPR001623">
    <property type="entry name" value="DnaJ_domain"/>
</dbReference>
<dbReference type="KEGG" id="bsed:DN745_13545"/>
<protein>
    <submittedName>
        <fullName evidence="1">Uncharacterized protein</fullName>
    </submittedName>
</protein>
<evidence type="ECO:0000313" key="2">
    <source>
        <dbReference type="Proteomes" id="UP000249799"/>
    </source>
</evidence>
<keyword evidence="2" id="KW-1185">Reference proteome</keyword>
<dbReference type="RefSeq" id="WP_111335648.1">
    <property type="nucleotide sequence ID" value="NZ_CP030032.1"/>
</dbReference>
<name>A0A2Z4FMT3_9DELT</name>
<dbReference type="AlphaFoldDB" id="A0A2Z4FMT3"/>
<dbReference type="InterPro" id="IPR036869">
    <property type="entry name" value="J_dom_sf"/>
</dbReference>
<reference evidence="1 2" key="1">
    <citation type="submission" date="2018-06" db="EMBL/GenBank/DDBJ databases">
        <title>Lujinxingia sediminis gen. nov. sp. nov., a new facultative anaerobic member of the class Deltaproteobacteria, and proposal of Lujinxingaceae fam. nov.</title>
        <authorList>
            <person name="Guo L.-Y."/>
            <person name="Li C.-M."/>
            <person name="Wang S."/>
            <person name="Du Z.-J."/>
        </authorList>
    </citation>
    <scope>NUCLEOTIDE SEQUENCE [LARGE SCALE GENOMIC DNA]</scope>
    <source>
        <strain evidence="1 2">FA350</strain>
    </source>
</reference>
<dbReference type="SUPFAM" id="SSF46565">
    <property type="entry name" value="Chaperone J-domain"/>
    <property type="match status" value="1"/>
</dbReference>
<dbReference type="PRINTS" id="PR00625">
    <property type="entry name" value="JDOMAIN"/>
</dbReference>
<gene>
    <name evidence="1" type="ORF">DN745_13545</name>
</gene>
<dbReference type="InterPro" id="IPR018253">
    <property type="entry name" value="DnaJ_domain_CS"/>
</dbReference>
<dbReference type="OrthoDB" id="5492234at2"/>
<accession>A0A2Z4FMT3</accession>
<dbReference type="Proteomes" id="UP000249799">
    <property type="component" value="Chromosome"/>
</dbReference>
<dbReference type="PROSITE" id="PS50076">
    <property type="entry name" value="DNAJ_2"/>
    <property type="match status" value="1"/>
</dbReference>
<dbReference type="Gene3D" id="1.10.287.110">
    <property type="entry name" value="DnaJ domain"/>
    <property type="match status" value="1"/>
</dbReference>